<keyword evidence="3" id="KW-0862">Zinc</keyword>
<dbReference type="PROSITE" id="PS01359">
    <property type="entry name" value="ZF_PHD_1"/>
    <property type="match status" value="1"/>
</dbReference>
<dbReference type="InterPro" id="IPR019787">
    <property type="entry name" value="Znf_PHD-finger"/>
</dbReference>
<evidence type="ECO:0000256" key="3">
    <source>
        <dbReference type="ARBA" id="ARBA00022833"/>
    </source>
</evidence>
<feature type="domain" description="PHD-type" evidence="6">
    <location>
        <begin position="63"/>
        <end position="108"/>
    </location>
</feature>
<dbReference type="AlphaFoldDB" id="A0AAD6IFX8"/>
<dbReference type="GO" id="GO:0008270">
    <property type="term" value="F:zinc ion binding"/>
    <property type="evidence" value="ECO:0007669"/>
    <property type="project" value="UniProtKB-KW"/>
</dbReference>
<accession>A0AAD6IFX8</accession>
<feature type="region of interest" description="Disordered" evidence="5">
    <location>
        <begin position="268"/>
        <end position="290"/>
    </location>
</feature>
<dbReference type="Gene3D" id="3.30.40.10">
    <property type="entry name" value="Zinc/RING finger domain, C3HC4 (zinc finger)"/>
    <property type="match status" value="1"/>
</dbReference>
<dbReference type="InterPro" id="IPR013083">
    <property type="entry name" value="Znf_RING/FYVE/PHD"/>
</dbReference>
<sequence length="299" mass="32984">MLRTPQSLSQGDMSSPLVRSIEDEAPASFQIRWSSISSTQPVLSRPEQGRVYQEWIGAGRPHNIVCSECRLPDSLIGCQTCCRSYHTACLADVVRSANAFYCPSCRERAWDHAPPQFSVPPSASGSPRGTNSGVQSPQKQDSPFGSTSIRAEGSPAAPRPTFSFSRMPPPGLNRVEDYDSGLAPDKLPPVAEMYPQVLEYLNLPGAQTDQLAQLQFKNQLGLMMKEIESYRSLLQDQANLREDHLRLQTENTKIRAYLNSSLAPREPALASPSTFSHSIPRPPTETRGKSWDSIALDLI</sequence>
<organism evidence="7 8">
    <name type="scientific">Penicillium canescens</name>
    <dbReference type="NCBI Taxonomy" id="5083"/>
    <lineage>
        <taxon>Eukaryota</taxon>
        <taxon>Fungi</taxon>
        <taxon>Dikarya</taxon>
        <taxon>Ascomycota</taxon>
        <taxon>Pezizomycotina</taxon>
        <taxon>Eurotiomycetes</taxon>
        <taxon>Eurotiomycetidae</taxon>
        <taxon>Eurotiales</taxon>
        <taxon>Aspergillaceae</taxon>
        <taxon>Penicillium</taxon>
    </lineage>
</organism>
<comment type="caution">
    <text evidence="7">The sequence shown here is derived from an EMBL/GenBank/DDBJ whole genome shotgun (WGS) entry which is preliminary data.</text>
</comment>
<evidence type="ECO:0000256" key="5">
    <source>
        <dbReference type="SAM" id="MobiDB-lite"/>
    </source>
</evidence>
<gene>
    <name evidence="7" type="ORF">N7460_006542</name>
</gene>
<evidence type="ECO:0000256" key="2">
    <source>
        <dbReference type="ARBA" id="ARBA00022771"/>
    </source>
</evidence>
<keyword evidence="2 4" id="KW-0863">Zinc-finger</keyword>
<feature type="region of interest" description="Disordered" evidence="5">
    <location>
        <begin position="116"/>
        <end position="183"/>
    </location>
</feature>
<dbReference type="Proteomes" id="UP001219568">
    <property type="component" value="Unassembled WGS sequence"/>
</dbReference>
<dbReference type="PROSITE" id="PS50016">
    <property type="entry name" value="ZF_PHD_2"/>
    <property type="match status" value="1"/>
</dbReference>
<dbReference type="SMART" id="SM00249">
    <property type="entry name" value="PHD"/>
    <property type="match status" value="1"/>
</dbReference>
<evidence type="ECO:0000259" key="6">
    <source>
        <dbReference type="PROSITE" id="PS50016"/>
    </source>
</evidence>
<dbReference type="InterPro" id="IPR001965">
    <property type="entry name" value="Znf_PHD"/>
</dbReference>
<proteinExistence type="predicted"/>
<protein>
    <recommendedName>
        <fullName evidence="6">PHD-type domain-containing protein</fullName>
    </recommendedName>
</protein>
<evidence type="ECO:0000313" key="7">
    <source>
        <dbReference type="EMBL" id="KAJ6045187.1"/>
    </source>
</evidence>
<reference evidence="7" key="2">
    <citation type="submission" date="2023-01" db="EMBL/GenBank/DDBJ databases">
        <authorList>
            <person name="Petersen C."/>
        </authorList>
    </citation>
    <scope>NUCLEOTIDE SEQUENCE</scope>
    <source>
        <strain evidence="7">IBT 15450</strain>
    </source>
</reference>
<evidence type="ECO:0000256" key="4">
    <source>
        <dbReference type="PROSITE-ProRule" id="PRU00146"/>
    </source>
</evidence>
<keyword evidence="1" id="KW-0479">Metal-binding</keyword>
<dbReference type="SUPFAM" id="SSF57903">
    <property type="entry name" value="FYVE/PHD zinc finger"/>
    <property type="match status" value="1"/>
</dbReference>
<name>A0AAD6IFX8_PENCN</name>
<dbReference type="InterPro" id="IPR019786">
    <property type="entry name" value="Zinc_finger_PHD-type_CS"/>
</dbReference>
<evidence type="ECO:0000313" key="8">
    <source>
        <dbReference type="Proteomes" id="UP001219568"/>
    </source>
</evidence>
<dbReference type="EMBL" id="JAQJZL010000004">
    <property type="protein sequence ID" value="KAJ6045187.1"/>
    <property type="molecule type" value="Genomic_DNA"/>
</dbReference>
<keyword evidence="8" id="KW-1185">Reference proteome</keyword>
<dbReference type="InterPro" id="IPR011011">
    <property type="entry name" value="Znf_FYVE_PHD"/>
</dbReference>
<reference evidence="7" key="1">
    <citation type="journal article" date="2023" name="IMA Fungus">
        <title>Comparative genomic study of the Penicillium genus elucidates a diverse pangenome and 15 lateral gene transfer events.</title>
        <authorList>
            <person name="Petersen C."/>
            <person name="Sorensen T."/>
            <person name="Nielsen M.R."/>
            <person name="Sondergaard T.E."/>
            <person name="Sorensen J.L."/>
            <person name="Fitzpatrick D.A."/>
            <person name="Frisvad J.C."/>
            <person name="Nielsen K.L."/>
        </authorList>
    </citation>
    <scope>NUCLEOTIDE SEQUENCE</scope>
    <source>
        <strain evidence="7">IBT 15450</strain>
    </source>
</reference>
<feature type="compositionally biased region" description="Polar residues" evidence="5">
    <location>
        <begin position="119"/>
        <end position="149"/>
    </location>
</feature>
<evidence type="ECO:0000256" key="1">
    <source>
        <dbReference type="ARBA" id="ARBA00022723"/>
    </source>
</evidence>